<keyword evidence="4" id="KW-1185">Reference proteome</keyword>
<name>A0A2S0MUU4_9RHOB</name>
<protein>
    <submittedName>
        <fullName evidence="3">M23 family metallopeptidase</fullName>
    </submittedName>
</protein>
<sequence length="342" mass="35816">MPGSEHREDRAARVRTGGVPGFGLRAALAGIACVVLPLSAGAGGFGLSLPIDCTPGDGCHIQNYVDHDPGDGKRDYRCGGLSYDGHTGTDFALPTRAALRAGVDVLAAAPGVVTAIRDGMADTGADMAAGDIEGRECGNGVRLSHADGYETQYCHLARMSVAVRVGQAVDRGDRLGRVGMSGLTQFPHLHLTLRRNGAVIDPFAPAASGCGGNGQTLWQTPPAYVAGGMLEAGFAPALPGYDAIRDGTAARPAIPAGADALVLFGYAFGGRTGDRMTLRIDGPQGILFDQAMVLDREQARFFRAGGKRRNADRWAPGLYTGTVRLLREGEEIGRMQTRTTIR</sequence>
<dbReference type="InterPro" id="IPR050570">
    <property type="entry name" value="Cell_wall_metabolism_enzyme"/>
</dbReference>
<dbReference type="InterPro" id="IPR016047">
    <property type="entry name" value="M23ase_b-sheet_dom"/>
</dbReference>
<dbReference type="Gene3D" id="2.70.70.10">
    <property type="entry name" value="Glucose Permease (Domain IIA)"/>
    <property type="match status" value="1"/>
</dbReference>
<dbReference type="KEGG" id="thas:C6Y53_03680"/>
<dbReference type="AlphaFoldDB" id="A0A2S0MUU4"/>
<dbReference type="GO" id="GO:0004222">
    <property type="term" value="F:metalloendopeptidase activity"/>
    <property type="evidence" value="ECO:0007669"/>
    <property type="project" value="TreeGrafter"/>
</dbReference>
<evidence type="ECO:0000256" key="1">
    <source>
        <dbReference type="ARBA" id="ARBA00022729"/>
    </source>
</evidence>
<accession>A0A2S0MUU4</accession>
<proteinExistence type="predicted"/>
<dbReference type="SUPFAM" id="SSF51261">
    <property type="entry name" value="Duplicated hybrid motif"/>
    <property type="match status" value="1"/>
</dbReference>
<evidence type="ECO:0000259" key="2">
    <source>
        <dbReference type="Pfam" id="PF01551"/>
    </source>
</evidence>
<organism evidence="3 4">
    <name type="scientific">Pukyongiella litopenaei</name>
    <dbReference type="NCBI Taxonomy" id="2605946"/>
    <lineage>
        <taxon>Bacteria</taxon>
        <taxon>Pseudomonadati</taxon>
        <taxon>Pseudomonadota</taxon>
        <taxon>Alphaproteobacteria</taxon>
        <taxon>Rhodobacterales</taxon>
        <taxon>Paracoccaceae</taxon>
        <taxon>Pukyongiella</taxon>
    </lineage>
</organism>
<gene>
    <name evidence="3" type="ORF">C6Y53_03680</name>
</gene>
<dbReference type="CDD" id="cd12797">
    <property type="entry name" value="M23_peptidase"/>
    <property type="match status" value="1"/>
</dbReference>
<reference evidence="4" key="1">
    <citation type="submission" date="2018-03" db="EMBL/GenBank/DDBJ databases">
        <title>Genomic analysis of the strain SH-1 isolated from shrimp intestine.</title>
        <authorList>
            <person name="Kim Y.-S."/>
            <person name="Kim S.-E."/>
            <person name="Kim K.-H."/>
        </authorList>
    </citation>
    <scope>NUCLEOTIDE SEQUENCE [LARGE SCALE GENOMIC DNA]</scope>
    <source>
        <strain evidence="4">SH-1</strain>
    </source>
</reference>
<evidence type="ECO:0000313" key="3">
    <source>
        <dbReference type="EMBL" id="AVO39645.1"/>
    </source>
</evidence>
<evidence type="ECO:0000313" key="4">
    <source>
        <dbReference type="Proteomes" id="UP000237655"/>
    </source>
</evidence>
<dbReference type="RefSeq" id="WP_106473949.1">
    <property type="nucleotide sequence ID" value="NZ_CP027665.1"/>
</dbReference>
<dbReference type="InterPro" id="IPR011055">
    <property type="entry name" value="Dup_hybrid_motif"/>
</dbReference>
<dbReference type="Pfam" id="PF01551">
    <property type="entry name" value="Peptidase_M23"/>
    <property type="match status" value="1"/>
</dbReference>
<dbReference type="EMBL" id="CP027665">
    <property type="protein sequence ID" value="AVO39645.1"/>
    <property type="molecule type" value="Genomic_DNA"/>
</dbReference>
<dbReference type="PANTHER" id="PTHR21666:SF289">
    <property type="entry name" value="L-ALA--D-GLU ENDOPEPTIDASE"/>
    <property type="match status" value="1"/>
</dbReference>
<dbReference type="PANTHER" id="PTHR21666">
    <property type="entry name" value="PEPTIDASE-RELATED"/>
    <property type="match status" value="1"/>
</dbReference>
<feature type="domain" description="M23ase beta-sheet core" evidence="2">
    <location>
        <begin position="86"/>
        <end position="202"/>
    </location>
</feature>
<keyword evidence="1" id="KW-0732">Signal</keyword>
<dbReference type="Proteomes" id="UP000237655">
    <property type="component" value="Chromosome"/>
</dbReference>